<protein>
    <recommendedName>
        <fullName evidence="3">LamG-like jellyroll fold domain-containing protein</fullName>
    </recommendedName>
</protein>
<reference evidence="4" key="1">
    <citation type="submission" date="2018-05" db="EMBL/GenBank/DDBJ databases">
        <authorList>
            <person name="Lanie J.A."/>
            <person name="Ng W.-L."/>
            <person name="Kazmierczak K.M."/>
            <person name="Andrzejewski T.M."/>
            <person name="Davidsen T.M."/>
            <person name="Wayne K.J."/>
            <person name="Tettelin H."/>
            <person name="Glass J.I."/>
            <person name="Rusch D."/>
            <person name="Podicherti R."/>
            <person name="Tsui H.-C.T."/>
            <person name="Winkler M.E."/>
        </authorList>
    </citation>
    <scope>NUCLEOTIDE SEQUENCE</scope>
</reference>
<keyword evidence="2" id="KW-1015">Disulfide bond</keyword>
<evidence type="ECO:0000256" key="1">
    <source>
        <dbReference type="ARBA" id="ARBA00022729"/>
    </source>
</evidence>
<gene>
    <name evidence="4" type="ORF">METZ01_LOCUS179665</name>
</gene>
<dbReference type="PANTHER" id="PTHR13318:SF95">
    <property type="entry name" value="F-BOX PROTEIN YLR352W"/>
    <property type="match status" value="1"/>
</dbReference>
<name>A0A382CME0_9ZZZZ</name>
<keyword evidence="1" id="KW-0732">Signal</keyword>
<dbReference type="Pfam" id="PF13385">
    <property type="entry name" value="Laminin_G_3"/>
    <property type="match status" value="1"/>
</dbReference>
<dbReference type="GO" id="GO:0019005">
    <property type="term" value="C:SCF ubiquitin ligase complex"/>
    <property type="evidence" value="ECO:0007669"/>
    <property type="project" value="TreeGrafter"/>
</dbReference>
<dbReference type="EMBL" id="UINC01035042">
    <property type="protein sequence ID" value="SVB26811.1"/>
    <property type="molecule type" value="Genomic_DNA"/>
</dbReference>
<dbReference type="InterPro" id="IPR032675">
    <property type="entry name" value="LRR_dom_sf"/>
</dbReference>
<evidence type="ECO:0000259" key="3">
    <source>
        <dbReference type="SMART" id="SM00560"/>
    </source>
</evidence>
<proteinExistence type="predicted"/>
<evidence type="ECO:0000256" key="2">
    <source>
        <dbReference type="ARBA" id="ARBA00023157"/>
    </source>
</evidence>
<dbReference type="InterPro" id="IPR006553">
    <property type="entry name" value="Leu-rich_rpt_Cys-con_subtyp"/>
</dbReference>
<feature type="non-terminal residue" evidence="4">
    <location>
        <position position="1"/>
    </location>
</feature>
<dbReference type="SMART" id="SM00367">
    <property type="entry name" value="LRR_CC"/>
    <property type="match status" value="3"/>
</dbReference>
<dbReference type="SUPFAM" id="SSF49899">
    <property type="entry name" value="Concanavalin A-like lectins/glucanases"/>
    <property type="match status" value="1"/>
</dbReference>
<dbReference type="InterPro" id="IPR013320">
    <property type="entry name" value="ConA-like_dom_sf"/>
</dbReference>
<dbReference type="Gene3D" id="3.80.10.10">
    <property type="entry name" value="Ribonuclease Inhibitor"/>
    <property type="match status" value="1"/>
</dbReference>
<dbReference type="Gene3D" id="2.60.120.200">
    <property type="match status" value="1"/>
</dbReference>
<dbReference type="AlphaFoldDB" id="A0A382CME0"/>
<dbReference type="PANTHER" id="PTHR13318">
    <property type="entry name" value="PARTNER OF PAIRED, ISOFORM B-RELATED"/>
    <property type="match status" value="1"/>
</dbReference>
<dbReference type="SUPFAM" id="SSF52047">
    <property type="entry name" value="RNI-like"/>
    <property type="match status" value="1"/>
</dbReference>
<dbReference type="InterPro" id="IPR006558">
    <property type="entry name" value="LamG-like"/>
</dbReference>
<evidence type="ECO:0000313" key="4">
    <source>
        <dbReference type="EMBL" id="SVB26811.1"/>
    </source>
</evidence>
<sequence length="331" mass="36502">VTDTGLKELAELKQLESLSLKYTEITDAGLKEVAKMEKLTNLSLYGCKQLTDAGLEEVTKMKQLTYLDLYETQVTEAGVTQLSKTLPKCNIHSHPKKMVKKPTETETKVPSDNLVAYYPFNGNARDESGHGHDGTVIGARLTADRHGNADSAYQFKLGDHIKIKGLMGKPKNLTLSAWFKLEGPQGRMGSEIISLGDMAVLRADNKSRNTQRVGTGGVFSGGQRFLIYTMAKANYTGTGWHQVVFTFDDEADKQVTYVDGEQMVSKKNPKSIVYEGGGTDTFIGVHGKTERQNWRSQGKIDGIRVYDRALTAAEVKALFQSEKPAFPLQAN</sequence>
<dbReference type="GO" id="GO:0031146">
    <property type="term" value="P:SCF-dependent proteasomal ubiquitin-dependent protein catabolic process"/>
    <property type="evidence" value="ECO:0007669"/>
    <property type="project" value="TreeGrafter"/>
</dbReference>
<organism evidence="4">
    <name type="scientific">marine metagenome</name>
    <dbReference type="NCBI Taxonomy" id="408172"/>
    <lineage>
        <taxon>unclassified sequences</taxon>
        <taxon>metagenomes</taxon>
        <taxon>ecological metagenomes</taxon>
    </lineage>
</organism>
<feature type="domain" description="LamG-like jellyroll fold" evidence="3">
    <location>
        <begin position="171"/>
        <end position="313"/>
    </location>
</feature>
<accession>A0A382CME0</accession>
<dbReference type="SMART" id="SM00560">
    <property type="entry name" value="LamGL"/>
    <property type="match status" value="1"/>
</dbReference>